<keyword evidence="3" id="KW-0675">Receptor</keyword>
<feature type="chain" id="PRO_5012759320" evidence="2">
    <location>
        <begin position="18"/>
        <end position="694"/>
    </location>
</feature>
<comment type="caution">
    <text evidence="3">The sequence shown here is derived from an EMBL/GenBank/DDBJ whole genome shotgun (WGS) entry which is preliminary data.</text>
</comment>
<sequence>MFFNLHLFFPSLSFVTCTIIPNLAPLHLPNFILPMTPCRQKIISMKFLSENLPHTNNVPIEVIKMQRTLPKIKATPTKLSMSNIFQDRMWNCINVVIYYNYYDKKQISDSHYSIDLVSNFRSHVGYKDDLVSDHMYHFTRPTHDHFSILVIPDVPEEKFWQHWKSFVSQRPPIYTNFKVLFLPNKLCIHAKLNTAPKQVHFICNNKFQNPNLIFPPLSPVFEPCWKLRDRGFEQKHAIKNLLSSILNLRPNLSRTFDPSCLPQYQDEDHDYVPQLTVGLQVGIIDKIWNPLKTLQFTEESFNYISCYREETIVYSMYLTPFDATSWAMVVTSLLVISLVVDLFVRFYLKITSAPSSLLFFLGSIIEEPSSPPSSGVAANPHFRLASIWYLFASVVLSNGYISFLITNLNAPFPPKIFDTIESLHCGPYKQNVTFGGINALYKNFIGRSRGNIFQQNNATLFRREHERSPCFSILSNKTELGPMFPMSFYELGNYVNIFYSNKKMDEVRMQFSYQFFSQKMRWYPRKLWGVKETLRPAKPIVPHYTEINEYVEDEVVACTKSVFFAEGDRVELQRQKFERLYPRVNFYVGKDPLLKNVIHLILYSSIYSKFPPFLQSVSESGLLQRLLNDTIKEEVRNVVSNVKKIRAKNPQRYRTRENSKVKPQSFESSVVTIFIILGLLLSIAIVLKKKAEKN</sequence>
<evidence type="ECO:0000313" key="4">
    <source>
        <dbReference type="Proteomes" id="UP000198287"/>
    </source>
</evidence>
<evidence type="ECO:0000313" key="3">
    <source>
        <dbReference type="EMBL" id="OXA43220.1"/>
    </source>
</evidence>
<keyword evidence="4" id="KW-1185">Reference proteome</keyword>
<keyword evidence="2" id="KW-0732">Signal</keyword>
<proteinExistence type="predicted"/>
<feature type="transmembrane region" description="Helical" evidence="1">
    <location>
        <begin position="326"/>
        <end position="348"/>
    </location>
</feature>
<gene>
    <name evidence="3" type="ORF">Fcan01_22092</name>
</gene>
<feature type="transmembrane region" description="Helical" evidence="1">
    <location>
        <begin position="668"/>
        <end position="687"/>
    </location>
</feature>
<name>A0A226DDM3_FOLCA</name>
<keyword evidence="1" id="KW-0472">Membrane</keyword>
<dbReference type="EMBL" id="LNIX01000023">
    <property type="protein sequence ID" value="OXA43220.1"/>
    <property type="molecule type" value="Genomic_DNA"/>
</dbReference>
<dbReference type="AlphaFoldDB" id="A0A226DDM3"/>
<evidence type="ECO:0000256" key="1">
    <source>
        <dbReference type="SAM" id="Phobius"/>
    </source>
</evidence>
<feature type="transmembrane region" description="Helical" evidence="1">
    <location>
        <begin position="387"/>
        <end position="405"/>
    </location>
</feature>
<evidence type="ECO:0000256" key="2">
    <source>
        <dbReference type="SAM" id="SignalP"/>
    </source>
</evidence>
<reference evidence="3 4" key="1">
    <citation type="submission" date="2015-12" db="EMBL/GenBank/DDBJ databases">
        <title>The genome of Folsomia candida.</title>
        <authorList>
            <person name="Faddeeva A."/>
            <person name="Derks M.F."/>
            <person name="Anvar Y."/>
            <person name="Smit S."/>
            <person name="Van Straalen N."/>
            <person name="Roelofs D."/>
        </authorList>
    </citation>
    <scope>NUCLEOTIDE SEQUENCE [LARGE SCALE GENOMIC DNA]</scope>
    <source>
        <strain evidence="3 4">VU population</strain>
        <tissue evidence="3">Whole body</tissue>
    </source>
</reference>
<protein>
    <submittedName>
        <fullName evidence="3">Glutamate receptor ionotropic, delta-2</fullName>
    </submittedName>
</protein>
<keyword evidence="1" id="KW-1133">Transmembrane helix</keyword>
<accession>A0A226DDM3</accession>
<organism evidence="3 4">
    <name type="scientific">Folsomia candida</name>
    <name type="common">Springtail</name>
    <dbReference type="NCBI Taxonomy" id="158441"/>
    <lineage>
        <taxon>Eukaryota</taxon>
        <taxon>Metazoa</taxon>
        <taxon>Ecdysozoa</taxon>
        <taxon>Arthropoda</taxon>
        <taxon>Hexapoda</taxon>
        <taxon>Collembola</taxon>
        <taxon>Entomobryomorpha</taxon>
        <taxon>Isotomoidea</taxon>
        <taxon>Isotomidae</taxon>
        <taxon>Proisotominae</taxon>
        <taxon>Folsomia</taxon>
    </lineage>
</organism>
<feature type="signal peptide" evidence="2">
    <location>
        <begin position="1"/>
        <end position="17"/>
    </location>
</feature>
<keyword evidence="1" id="KW-0812">Transmembrane</keyword>
<dbReference type="Proteomes" id="UP000198287">
    <property type="component" value="Unassembled WGS sequence"/>
</dbReference>